<evidence type="ECO:0000256" key="10">
    <source>
        <dbReference type="ARBA" id="ARBA00022989"/>
    </source>
</evidence>
<keyword evidence="11 14" id="KW-0793">Thylakoid</keyword>
<name>A0A1J0PKG9_PINMU</name>
<keyword evidence="10 14" id="KW-1133">Transmembrane helix</keyword>
<dbReference type="HAMAP" id="MF_00522">
    <property type="entry name" value="PSI_PsaJ"/>
    <property type="match status" value="1"/>
</dbReference>
<evidence type="ECO:0000256" key="4">
    <source>
        <dbReference type="ARBA" id="ARBA00019868"/>
    </source>
</evidence>
<keyword evidence="5 16" id="KW-0150">Chloroplast</keyword>
<evidence type="ECO:0000256" key="13">
    <source>
        <dbReference type="ARBA" id="ARBA00033429"/>
    </source>
</evidence>
<dbReference type="GO" id="GO:0009522">
    <property type="term" value="C:photosystem I"/>
    <property type="evidence" value="ECO:0007669"/>
    <property type="project" value="UniProtKB-KW"/>
</dbReference>
<dbReference type="GO" id="GO:0009535">
    <property type="term" value="C:chloroplast thylakoid membrane"/>
    <property type="evidence" value="ECO:0007669"/>
    <property type="project" value="UniProtKB-SubCell"/>
</dbReference>
<organism evidence="16">
    <name type="scientific">Pinus mugo subsp. rotundata</name>
    <dbReference type="NCBI Taxonomy" id="689842"/>
    <lineage>
        <taxon>Eukaryota</taxon>
        <taxon>Viridiplantae</taxon>
        <taxon>Streptophyta</taxon>
        <taxon>Embryophyta</taxon>
        <taxon>Tracheophyta</taxon>
        <taxon>Spermatophyta</taxon>
        <taxon>Pinopsida</taxon>
        <taxon>Pinidae</taxon>
        <taxon>Conifers I</taxon>
        <taxon>Pinales</taxon>
        <taxon>Pinaceae</taxon>
        <taxon>Pinus</taxon>
        <taxon>Pinus subgen. Pinus</taxon>
    </lineage>
</organism>
<sequence length="46" mass="5216">MQDLKTYLSTAPVLAILCVSFLAALLIEINRFFPDALFLDLSFFSF</sequence>
<keyword evidence="7 16" id="KW-0934">Plastid</keyword>
<evidence type="ECO:0000313" key="17">
    <source>
        <dbReference type="EMBL" id="QXJ42481.1"/>
    </source>
</evidence>
<evidence type="ECO:0000256" key="2">
    <source>
        <dbReference type="ARBA" id="ARBA00004167"/>
    </source>
</evidence>
<evidence type="ECO:0000256" key="1">
    <source>
        <dbReference type="ARBA" id="ARBA00002115"/>
    </source>
</evidence>
<dbReference type="InterPro" id="IPR036062">
    <property type="entry name" value="PSI_PsaJ_sf"/>
</dbReference>
<dbReference type="PANTHER" id="PTHR36082">
    <property type="match status" value="1"/>
</dbReference>
<comment type="function">
    <text evidence="1 14">May help in the organization of the PsaE and PsaF subunits.</text>
</comment>
<keyword evidence="9 14" id="KW-0603">Photosystem I</keyword>
<evidence type="ECO:0000256" key="3">
    <source>
        <dbReference type="ARBA" id="ARBA00006318"/>
    </source>
</evidence>
<dbReference type="Gene3D" id="1.20.5.510">
    <property type="entry name" value="Single helix bin"/>
    <property type="match status" value="1"/>
</dbReference>
<protein>
    <recommendedName>
        <fullName evidence="4 14">Photosystem I reaction center subunit IX</fullName>
    </recommendedName>
    <alternativeName>
        <fullName evidence="13 14">PSI-J</fullName>
    </alternativeName>
</protein>
<gene>
    <name evidence="14 16" type="primary">psaJ</name>
</gene>
<feature type="transmembrane region" description="Helical" evidence="15">
    <location>
        <begin position="6"/>
        <end position="27"/>
    </location>
</feature>
<reference evidence="17" key="2">
    <citation type="journal article" date="2021" name="Plants (Basel)">
        <title>New Insight into Taxonomy of European Mountain Pines, Pinus mugo Complex, Based on Complete Chloroplast Genomes Sequencing.</title>
        <authorList>
            <person name="Sokolowska J."/>
            <person name="Fuchs H."/>
            <person name="Celinski K."/>
        </authorList>
    </citation>
    <scope>NUCLEOTIDE SEQUENCE</scope>
    <source>
        <strain evidence="17">B37</strain>
    </source>
</reference>
<dbReference type="EMBL" id="KX833097">
    <property type="protein sequence ID" value="APD52027.1"/>
    <property type="molecule type" value="Genomic_DNA"/>
</dbReference>
<accession>A0A1J0PKG9</accession>
<evidence type="ECO:0000256" key="8">
    <source>
        <dbReference type="ARBA" id="ARBA00022692"/>
    </source>
</evidence>
<dbReference type="SUPFAM" id="SSF81544">
    <property type="entry name" value="Subunit IX of photosystem I reaction centre, PsaJ"/>
    <property type="match status" value="1"/>
</dbReference>
<dbReference type="GO" id="GO:0015979">
    <property type="term" value="P:photosynthesis"/>
    <property type="evidence" value="ECO:0007669"/>
    <property type="project" value="UniProtKB-UniRule"/>
</dbReference>
<dbReference type="InterPro" id="IPR002615">
    <property type="entry name" value="PSI_PsaJ"/>
</dbReference>
<dbReference type="EMBL" id="MZ333465">
    <property type="protein sequence ID" value="QXJ42481.1"/>
    <property type="molecule type" value="Genomic_DNA"/>
</dbReference>
<evidence type="ECO:0000313" key="16">
    <source>
        <dbReference type="EMBL" id="APD52027.1"/>
    </source>
</evidence>
<evidence type="ECO:0000256" key="14">
    <source>
        <dbReference type="HAMAP-Rule" id="MF_00522"/>
    </source>
</evidence>
<evidence type="ECO:0000256" key="5">
    <source>
        <dbReference type="ARBA" id="ARBA00022528"/>
    </source>
</evidence>
<comment type="similarity">
    <text evidence="3 14">Belongs to the PsaJ family.</text>
</comment>
<keyword evidence="8 14" id="KW-0812">Transmembrane</keyword>
<keyword evidence="6 14" id="KW-0602">Photosynthesis</keyword>
<evidence type="ECO:0000256" key="6">
    <source>
        <dbReference type="ARBA" id="ARBA00022531"/>
    </source>
</evidence>
<evidence type="ECO:0000256" key="12">
    <source>
        <dbReference type="ARBA" id="ARBA00023136"/>
    </source>
</evidence>
<keyword evidence="12 14" id="KW-0472">Membrane</keyword>
<dbReference type="Pfam" id="PF01701">
    <property type="entry name" value="PSI_PsaJ"/>
    <property type="match status" value="1"/>
</dbReference>
<dbReference type="PANTHER" id="PTHR36082:SF2">
    <property type="entry name" value="PHOTOSYSTEM I REACTION CENTER SUBUNIT IX"/>
    <property type="match status" value="1"/>
</dbReference>
<reference evidence="16" key="1">
    <citation type="journal article" date="2016" name="Conserv Genet Resour">
        <title>Characterization of the complete chloroplast genome of Pinus uliginosa (Neumann) from the Pinus mugo complex.</title>
        <authorList>
            <person name="Celinski K."/>
            <person name="Kijak H."/>
            <person name="Barylski J."/>
            <person name="Grabsztunowicz M."/>
            <person name="Wojnicka-Poltorak A."/>
            <person name="Chudzinska E."/>
        </authorList>
    </citation>
    <scope>NUCLEOTIDE SEQUENCE</scope>
</reference>
<proteinExistence type="inferred from homology"/>
<geneLocation type="chloroplast" evidence="16"/>
<evidence type="ECO:0000256" key="15">
    <source>
        <dbReference type="SAM" id="Phobius"/>
    </source>
</evidence>
<evidence type="ECO:0000256" key="7">
    <source>
        <dbReference type="ARBA" id="ARBA00022640"/>
    </source>
</evidence>
<dbReference type="AlphaFoldDB" id="A0A1J0PKG9"/>
<evidence type="ECO:0000256" key="11">
    <source>
        <dbReference type="ARBA" id="ARBA00023078"/>
    </source>
</evidence>
<comment type="subcellular location">
    <subcellularLocation>
        <location evidence="2">Membrane</location>
        <topology evidence="2">Single-pass membrane protein</topology>
    </subcellularLocation>
    <subcellularLocation>
        <location evidence="14">Plastid</location>
        <location evidence="14">Chloroplast thylakoid membrane</location>
        <topology evidence="14">Single-pass membrane protein</topology>
    </subcellularLocation>
</comment>
<evidence type="ECO:0000256" key="9">
    <source>
        <dbReference type="ARBA" id="ARBA00022836"/>
    </source>
</evidence>